<evidence type="ECO:0000313" key="3">
    <source>
        <dbReference type="Proteomes" id="UP000744769"/>
    </source>
</evidence>
<accession>A0A967B0J5</accession>
<evidence type="ECO:0000256" key="1">
    <source>
        <dbReference type="SAM" id="Phobius"/>
    </source>
</evidence>
<keyword evidence="3" id="KW-1185">Reference proteome</keyword>
<evidence type="ECO:0008006" key="4">
    <source>
        <dbReference type="Google" id="ProtNLM"/>
    </source>
</evidence>
<gene>
    <name evidence="2" type="ORF">G9U51_08695</name>
</gene>
<feature type="transmembrane region" description="Helical" evidence="1">
    <location>
        <begin position="22"/>
        <end position="48"/>
    </location>
</feature>
<dbReference type="EMBL" id="JAAOIV010000005">
    <property type="protein sequence ID" value="NHN55852.1"/>
    <property type="molecule type" value="Genomic_DNA"/>
</dbReference>
<protein>
    <recommendedName>
        <fullName evidence="4">Integral membrane protein</fullName>
    </recommendedName>
</protein>
<evidence type="ECO:0000313" key="2">
    <source>
        <dbReference type="EMBL" id="NHN55852.1"/>
    </source>
</evidence>
<feature type="transmembrane region" description="Helical" evidence="1">
    <location>
        <begin position="60"/>
        <end position="81"/>
    </location>
</feature>
<organism evidence="2 3">
    <name type="scientific">Metallococcus carri</name>
    <dbReference type="NCBI Taxonomy" id="1656884"/>
    <lineage>
        <taxon>Bacteria</taxon>
        <taxon>Bacillati</taxon>
        <taxon>Actinomycetota</taxon>
        <taxon>Actinomycetes</taxon>
        <taxon>Micrococcales</taxon>
        <taxon>Dermacoccaceae</taxon>
        <taxon>Metallococcus</taxon>
    </lineage>
</organism>
<name>A0A967B0J5_9MICO</name>
<dbReference type="AlphaFoldDB" id="A0A967B0J5"/>
<proteinExistence type="predicted"/>
<dbReference type="InterPro" id="IPR046094">
    <property type="entry name" value="DUF6112"/>
</dbReference>
<dbReference type="Pfam" id="PF19607">
    <property type="entry name" value="DUF6112"/>
    <property type="match status" value="1"/>
</dbReference>
<comment type="caution">
    <text evidence="2">The sequence shown here is derived from an EMBL/GenBank/DDBJ whole genome shotgun (WGS) entry which is preliminary data.</text>
</comment>
<keyword evidence="1" id="KW-0472">Membrane</keyword>
<reference evidence="2" key="1">
    <citation type="submission" date="2020-03" db="EMBL/GenBank/DDBJ databases">
        <title>Draft sequencing of Calidifontibacter sp. DB0510.</title>
        <authorList>
            <person name="Kim D.-U."/>
        </authorList>
    </citation>
    <scope>NUCLEOTIDE SEQUENCE</scope>
    <source>
        <strain evidence="2">DB0510</strain>
    </source>
</reference>
<dbReference type="Proteomes" id="UP000744769">
    <property type="component" value="Unassembled WGS sequence"/>
</dbReference>
<sequence>MVATGVYPNFGGIGGAGDLKTVIGALMTIVLVVAVLMIVVCAATWAVASSHGNYGAAMKARTGLLVAVGAAALDGAAIAWLNFLLGIGPTL</sequence>
<keyword evidence="1" id="KW-1133">Transmembrane helix</keyword>
<keyword evidence="1" id="KW-0812">Transmembrane</keyword>